<evidence type="ECO:0000256" key="2">
    <source>
        <dbReference type="ARBA" id="ARBA00022475"/>
    </source>
</evidence>
<dbReference type="PANTHER" id="PTHR30250">
    <property type="entry name" value="PST FAMILY PREDICTED COLANIC ACID TRANSPORTER"/>
    <property type="match status" value="1"/>
</dbReference>
<dbReference type="Pfam" id="PF01943">
    <property type="entry name" value="Polysacc_synt"/>
    <property type="match status" value="1"/>
</dbReference>
<feature type="transmembrane region" description="Helical" evidence="6">
    <location>
        <begin position="145"/>
        <end position="164"/>
    </location>
</feature>
<feature type="non-terminal residue" evidence="7">
    <location>
        <position position="216"/>
    </location>
</feature>
<evidence type="ECO:0000313" key="7">
    <source>
        <dbReference type="EMBL" id="GAG80080.1"/>
    </source>
</evidence>
<feature type="transmembrane region" description="Helical" evidence="6">
    <location>
        <begin position="92"/>
        <end position="112"/>
    </location>
</feature>
<feature type="transmembrane region" description="Helical" evidence="6">
    <location>
        <begin position="119"/>
        <end position="139"/>
    </location>
</feature>
<evidence type="ECO:0008006" key="8">
    <source>
        <dbReference type="Google" id="ProtNLM"/>
    </source>
</evidence>
<proteinExistence type="predicted"/>
<keyword evidence="4 6" id="KW-1133">Transmembrane helix</keyword>
<comment type="caution">
    <text evidence="7">The sequence shown here is derived from an EMBL/GenBank/DDBJ whole genome shotgun (WGS) entry which is preliminary data.</text>
</comment>
<feature type="transmembrane region" description="Helical" evidence="6">
    <location>
        <begin position="20"/>
        <end position="41"/>
    </location>
</feature>
<name>X1ACC4_9ZZZZ</name>
<evidence type="ECO:0000256" key="4">
    <source>
        <dbReference type="ARBA" id="ARBA00022989"/>
    </source>
</evidence>
<protein>
    <recommendedName>
        <fullName evidence="8">Polysaccharide biosynthesis protein C-terminal domain-containing protein</fullName>
    </recommendedName>
</protein>
<gene>
    <name evidence="7" type="ORF">S01H4_25850</name>
</gene>
<dbReference type="InterPro" id="IPR002797">
    <property type="entry name" value="Polysacc_synth"/>
</dbReference>
<organism evidence="7">
    <name type="scientific">marine sediment metagenome</name>
    <dbReference type="NCBI Taxonomy" id="412755"/>
    <lineage>
        <taxon>unclassified sequences</taxon>
        <taxon>metagenomes</taxon>
        <taxon>ecological metagenomes</taxon>
    </lineage>
</organism>
<evidence type="ECO:0000256" key="6">
    <source>
        <dbReference type="SAM" id="Phobius"/>
    </source>
</evidence>
<accession>X1ACC4</accession>
<comment type="subcellular location">
    <subcellularLocation>
        <location evidence="1">Cell membrane</location>
        <topology evidence="1">Multi-pass membrane protein</topology>
    </subcellularLocation>
</comment>
<evidence type="ECO:0000256" key="3">
    <source>
        <dbReference type="ARBA" id="ARBA00022692"/>
    </source>
</evidence>
<sequence length="216" mass="24402">MRLTASLYLARVLGPLGFGQLSLAQAVLAYFILFIDCGLEASGTREIAMASKNKDQIVGKIFTIRLVLIIVSMTILLTFAPFFTTSTATKNILILFSFVLIPIGLNLAWVFRGVEQMKIVAVSDLIQITFYLALIILLVKSPGQILIIPIIFTISYVVFSLYLLKNYIHQWGLPKLYISIKDNWKFLRSAIPAITILFFLQIYYNLDTLMLGFYRG</sequence>
<feature type="transmembrane region" description="Helical" evidence="6">
    <location>
        <begin position="185"/>
        <end position="204"/>
    </location>
</feature>
<keyword evidence="5 6" id="KW-0472">Membrane</keyword>
<dbReference type="PANTHER" id="PTHR30250:SF11">
    <property type="entry name" value="O-ANTIGEN TRANSPORTER-RELATED"/>
    <property type="match status" value="1"/>
</dbReference>
<feature type="transmembrane region" description="Helical" evidence="6">
    <location>
        <begin position="62"/>
        <end position="80"/>
    </location>
</feature>
<dbReference type="EMBL" id="BART01012365">
    <property type="protein sequence ID" value="GAG80080.1"/>
    <property type="molecule type" value="Genomic_DNA"/>
</dbReference>
<keyword evidence="3 6" id="KW-0812">Transmembrane</keyword>
<dbReference type="GO" id="GO:0005886">
    <property type="term" value="C:plasma membrane"/>
    <property type="evidence" value="ECO:0007669"/>
    <property type="project" value="UniProtKB-SubCell"/>
</dbReference>
<dbReference type="AlphaFoldDB" id="X1ACC4"/>
<dbReference type="InterPro" id="IPR050833">
    <property type="entry name" value="Poly_Biosynth_Transport"/>
</dbReference>
<reference evidence="7" key="1">
    <citation type="journal article" date="2014" name="Front. Microbiol.">
        <title>High frequency of phylogenetically diverse reductive dehalogenase-homologous genes in deep subseafloor sedimentary metagenomes.</title>
        <authorList>
            <person name="Kawai M."/>
            <person name="Futagami T."/>
            <person name="Toyoda A."/>
            <person name="Takaki Y."/>
            <person name="Nishi S."/>
            <person name="Hori S."/>
            <person name="Arai W."/>
            <person name="Tsubouchi T."/>
            <person name="Morono Y."/>
            <person name="Uchiyama I."/>
            <person name="Ito T."/>
            <person name="Fujiyama A."/>
            <person name="Inagaki F."/>
            <person name="Takami H."/>
        </authorList>
    </citation>
    <scope>NUCLEOTIDE SEQUENCE</scope>
    <source>
        <strain evidence="7">Expedition CK06-06</strain>
    </source>
</reference>
<keyword evidence="2" id="KW-1003">Cell membrane</keyword>
<evidence type="ECO:0000256" key="1">
    <source>
        <dbReference type="ARBA" id="ARBA00004651"/>
    </source>
</evidence>
<evidence type="ECO:0000256" key="5">
    <source>
        <dbReference type="ARBA" id="ARBA00023136"/>
    </source>
</evidence>